<dbReference type="Proteomes" id="UP000184330">
    <property type="component" value="Unassembled WGS sequence"/>
</dbReference>
<feature type="compositionally biased region" description="Pro residues" evidence="3">
    <location>
        <begin position="894"/>
        <end position="906"/>
    </location>
</feature>
<dbReference type="Gene3D" id="3.30.160.60">
    <property type="entry name" value="Classic Zinc Finger"/>
    <property type="match status" value="1"/>
</dbReference>
<dbReference type="InterPro" id="IPR013087">
    <property type="entry name" value="Znf_C2H2_type"/>
</dbReference>
<dbReference type="SUPFAM" id="SSF52540">
    <property type="entry name" value="P-loop containing nucleoside triphosphate hydrolases"/>
    <property type="match status" value="1"/>
</dbReference>
<protein>
    <submittedName>
        <fullName evidence="5">Related to vegetatible incompatibility protein HET-E-1</fullName>
    </submittedName>
</protein>
<feature type="domain" description="C2H2-type" evidence="4">
    <location>
        <begin position="959"/>
        <end position="983"/>
    </location>
</feature>
<reference evidence="5 6" key="1">
    <citation type="submission" date="2016-03" db="EMBL/GenBank/DDBJ databases">
        <authorList>
            <person name="Ploux O."/>
        </authorList>
    </citation>
    <scope>NUCLEOTIDE SEQUENCE [LARGE SCALE GENOMIC DNA]</scope>
    <source>
        <strain evidence="5 6">UAMH 11012</strain>
    </source>
</reference>
<keyword evidence="2" id="KW-0479">Metal-binding</keyword>
<dbReference type="Pfam" id="PF24883">
    <property type="entry name" value="NPHP3_N"/>
    <property type="match status" value="1"/>
</dbReference>
<dbReference type="GO" id="GO:0008270">
    <property type="term" value="F:zinc ion binding"/>
    <property type="evidence" value="ECO:0007669"/>
    <property type="project" value="UniProtKB-KW"/>
</dbReference>
<dbReference type="OrthoDB" id="4062651at2759"/>
<evidence type="ECO:0000259" key="4">
    <source>
        <dbReference type="PROSITE" id="PS50157"/>
    </source>
</evidence>
<dbReference type="InterPro" id="IPR056884">
    <property type="entry name" value="NPHP3-like_N"/>
</dbReference>
<keyword evidence="6" id="KW-1185">Reference proteome</keyword>
<dbReference type="SMART" id="SM00355">
    <property type="entry name" value="ZnF_C2H2"/>
    <property type="match status" value="3"/>
</dbReference>
<gene>
    <name evidence="5" type="ORF">PAC_15119</name>
</gene>
<dbReference type="PANTHER" id="PTHR10039">
    <property type="entry name" value="AMELOGENIN"/>
    <property type="match status" value="1"/>
</dbReference>
<dbReference type="AlphaFoldDB" id="A0A1L7XJK4"/>
<evidence type="ECO:0000256" key="2">
    <source>
        <dbReference type="PROSITE-ProRule" id="PRU00042"/>
    </source>
</evidence>
<evidence type="ECO:0000313" key="6">
    <source>
        <dbReference type="Proteomes" id="UP000184330"/>
    </source>
</evidence>
<dbReference type="InterPro" id="IPR027417">
    <property type="entry name" value="P-loop_NTPase"/>
</dbReference>
<dbReference type="InterPro" id="IPR054471">
    <property type="entry name" value="GPIID_WHD"/>
</dbReference>
<feature type="region of interest" description="Disordered" evidence="3">
    <location>
        <begin position="876"/>
        <end position="943"/>
    </location>
</feature>
<evidence type="ECO:0000256" key="3">
    <source>
        <dbReference type="SAM" id="MobiDB-lite"/>
    </source>
</evidence>
<dbReference type="InterPro" id="IPR056125">
    <property type="entry name" value="DUF7708"/>
</dbReference>
<dbReference type="PROSITE" id="PS00028">
    <property type="entry name" value="ZINC_FINGER_C2H2_1"/>
    <property type="match status" value="1"/>
</dbReference>
<proteinExistence type="predicted"/>
<organism evidence="5 6">
    <name type="scientific">Phialocephala subalpina</name>
    <dbReference type="NCBI Taxonomy" id="576137"/>
    <lineage>
        <taxon>Eukaryota</taxon>
        <taxon>Fungi</taxon>
        <taxon>Dikarya</taxon>
        <taxon>Ascomycota</taxon>
        <taxon>Pezizomycotina</taxon>
        <taxon>Leotiomycetes</taxon>
        <taxon>Helotiales</taxon>
        <taxon>Mollisiaceae</taxon>
        <taxon>Phialocephala</taxon>
        <taxon>Phialocephala fortinii species complex</taxon>
    </lineage>
</organism>
<keyword evidence="1" id="KW-0677">Repeat</keyword>
<name>A0A1L7XJK4_9HELO</name>
<accession>A0A1L7XJK4</accession>
<dbReference type="PANTHER" id="PTHR10039:SF14">
    <property type="entry name" value="NACHT DOMAIN-CONTAINING PROTEIN"/>
    <property type="match status" value="1"/>
</dbReference>
<keyword evidence="2" id="KW-0863">Zinc-finger</keyword>
<sequence>MTSTISTDATDRFEASIKLLQRSLSPNDATAFKTTTSEDVWKAAEEIQEVQRRRKGLRNMKRVEPFLKALEGYSKVIEVICNGTPYVPWVWAPIKLMLQLADEHTSAFDTLIDAYKQIAEAMPQIGKLHATFGNDERFQIVLSFVYEDILEFHRRAYKFFRRRSWHIFFDSLWKGFQFRFTGILRKLAQHQELLMKEVAVINVTEARQWRVKTEEDIEKREKLTRKDWLHDSISWLKVTGIREDELTKLGENRHPGTCEWVFRNPLFQTWKDDVHGEPVLWVKGIPGAGKTILSTYVIEQMQEQGGFTTAYHICNSYTVGKDLRGEILRSFAAQLLQSNQDLAVHVFEHYANKGLEPAIPKLKRLLPELLMTIKDVRFIIDGLDEYPELEQSKILAELIQLTKEPNSQCRVLFSNREGKQIDRVLNVKPTISLQDQHDDVNKDIDVFVQFSLENLRSSFGDVLIGQVQRHIVERAKGMFLWTRLVLDSLEDCGSHDELLHAIHTLPEGLDQAYERILRRVLKDKNQATSKKAIRILEWIACSFRLMKVHEIQDGIVLITKDLELNERSKLLDDSFLDLCKPLIQRSSKNTVDFVHFSAKEYILRGASAIDEEGPFLHYAKAQYSLAFACMSYMRSSMRFIDPQTTENERRIRVLRGFHGLHHYANEFWFQHFLQYAKSPDYPLEDDELDVFIEDLSEFWKHELGVGAKRLKLDDTTSAASIAYQLQDLSDMPQAFNMGLDIQTFRKFLSQEKYSHLTPDNLRKEELNHDPTHFSKISKAYQAIVRSLIDCTTDTLPEGAKLIELDKFKQIYTDSAFICRYRECERYSDGFGTSAERDEHEQLHTKPLRCADPTCHFWSRGFTSKTGLIKHNRKYHPLPDELPLPDFEPRKEEQAPPPAPAPAPLPQAAPAQQRAATPPPPESEESEEPEPEKTAPKRGRVFTRNEGLERHKLSHEPPRFHCHYEGCGRQFYRKDLLDRHENRHETMADSSQVSNGQNTLVNNSGTTTPQAVDQAQASMASISVNSLLNIAEGETTQGPQGT</sequence>
<dbReference type="Gene3D" id="3.40.50.300">
    <property type="entry name" value="P-loop containing nucleotide triphosphate hydrolases"/>
    <property type="match status" value="1"/>
</dbReference>
<dbReference type="Pfam" id="PF24809">
    <property type="entry name" value="DUF7708"/>
    <property type="match status" value="1"/>
</dbReference>
<dbReference type="PROSITE" id="PS50157">
    <property type="entry name" value="ZINC_FINGER_C2H2_2"/>
    <property type="match status" value="1"/>
</dbReference>
<evidence type="ECO:0000313" key="5">
    <source>
        <dbReference type="EMBL" id="CZR65219.1"/>
    </source>
</evidence>
<dbReference type="EMBL" id="FJOG01000029">
    <property type="protein sequence ID" value="CZR65219.1"/>
    <property type="molecule type" value="Genomic_DNA"/>
</dbReference>
<evidence type="ECO:0000256" key="1">
    <source>
        <dbReference type="ARBA" id="ARBA00022737"/>
    </source>
</evidence>
<keyword evidence="2" id="KW-0862">Zinc</keyword>
<dbReference type="Pfam" id="PF22939">
    <property type="entry name" value="WHD_GPIID"/>
    <property type="match status" value="1"/>
</dbReference>
<dbReference type="STRING" id="576137.A0A1L7XJK4"/>